<evidence type="ECO:0000313" key="2">
    <source>
        <dbReference type="EMBL" id="KAL2558705.1"/>
    </source>
</evidence>
<reference evidence="3" key="1">
    <citation type="submission" date="2024-07" db="EMBL/GenBank/DDBJ databases">
        <title>Two chromosome-level genome assemblies of Korean endemic species Abeliophyllum distichum and Forsythia ovata (Oleaceae).</title>
        <authorList>
            <person name="Jang H."/>
        </authorList>
    </citation>
    <scope>NUCLEOTIDE SEQUENCE [LARGE SCALE GENOMIC DNA]</scope>
</reference>
<name>A0ABD1X9Q3_9LAMI</name>
<protein>
    <submittedName>
        <fullName evidence="2">Uncharacterized protein</fullName>
    </submittedName>
</protein>
<dbReference type="Proteomes" id="UP001604277">
    <property type="component" value="Unassembled WGS sequence"/>
</dbReference>
<accession>A0ABD1X9Q3</accession>
<keyword evidence="3" id="KW-1185">Reference proteome</keyword>
<gene>
    <name evidence="2" type="ORF">Fot_03444</name>
</gene>
<sequence length="108" mass="12357">MRHKKLSIAQIVSNFSEQVQMLVQKNRVRITLSSSRIIDEDIVGVEARAPAVSHSYPYNDPRDSMRYQPVDSLKYRERRPTSFASVFDRLGDKADSHQRKASSMMGEG</sequence>
<proteinExistence type="predicted"/>
<evidence type="ECO:0000256" key="1">
    <source>
        <dbReference type="SAM" id="MobiDB-lite"/>
    </source>
</evidence>
<feature type="compositionally biased region" description="Basic and acidic residues" evidence="1">
    <location>
        <begin position="89"/>
        <end position="98"/>
    </location>
</feature>
<comment type="caution">
    <text evidence="2">The sequence shown here is derived from an EMBL/GenBank/DDBJ whole genome shotgun (WGS) entry which is preliminary data.</text>
</comment>
<dbReference type="EMBL" id="JBFOLJ010000001">
    <property type="protein sequence ID" value="KAL2558705.1"/>
    <property type="molecule type" value="Genomic_DNA"/>
</dbReference>
<dbReference type="AlphaFoldDB" id="A0ABD1X9Q3"/>
<feature type="region of interest" description="Disordered" evidence="1">
    <location>
        <begin position="86"/>
        <end position="108"/>
    </location>
</feature>
<organism evidence="2 3">
    <name type="scientific">Forsythia ovata</name>
    <dbReference type="NCBI Taxonomy" id="205694"/>
    <lineage>
        <taxon>Eukaryota</taxon>
        <taxon>Viridiplantae</taxon>
        <taxon>Streptophyta</taxon>
        <taxon>Embryophyta</taxon>
        <taxon>Tracheophyta</taxon>
        <taxon>Spermatophyta</taxon>
        <taxon>Magnoliopsida</taxon>
        <taxon>eudicotyledons</taxon>
        <taxon>Gunneridae</taxon>
        <taxon>Pentapetalae</taxon>
        <taxon>asterids</taxon>
        <taxon>lamiids</taxon>
        <taxon>Lamiales</taxon>
        <taxon>Oleaceae</taxon>
        <taxon>Forsythieae</taxon>
        <taxon>Forsythia</taxon>
    </lineage>
</organism>
<evidence type="ECO:0000313" key="3">
    <source>
        <dbReference type="Proteomes" id="UP001604277"/>
    </source>
</evidence>